<dbReference type="OrthoDB" id="5127788at2759"/>
<sequence length="108" mass="12005">MHFPNVLLSIVAVASVTTATLSERTYGEPISHEVREYAQAHGDMLASRDEYISKRDLFRRLGGPTVCRGQTKPYDCSEAVPGPDTWAQRWRKCGTCDKKAKPGSKCNC</sequence>
<organism evidence="2 3">
    <name type="scientific">Clonostachys rhizophaga</name>
    <dbReference type="NCBI Taxonomy" id="160324"/>
    <lineage>
        <taxon>Eukaryota</taxon>
        <taxon>Fungi</taxon>
        <taxon>Dikarya</taxon>
        <taxon>Ascomycota</taxon>
        <taxon>Pezizomycotina</taxon>
        <taxon>Sordariomycetes</taxon>
        <taxon>Hypocreomycetidae</taxon>
        <taxon>Hypocreales</taxon>
        <taxon>Bionectriaceae</taxon>
        <taxon>Clonostachys</taxon>
    </lineage>
</organism>
<keyword evidence="3" id="KW-1185">Reference proteome</keyword>
<dbReference type="Proteomes" id="UP000696573">
    <property type="component" value="Unassembled WGS sequence"/>
</dbReference>
<dbReference type="EMBL" id="CABFNQ020000653">
    <property type="protein sequence ID" value="CAH0021269.1"/>
    <property type="molecule type" value="Genomic_DNA"/>
</dbReference>
<dbReference type="AlphaFoldDB" id="A0A9N9VE64"/>
<gene>
    <name evidence="2" type="ORF">CRHIZ90672A_00011108</name>
</gene>
<evidence type="ECO:0000256" key="1">
    <source>
        <dbReference type="SAM" id="SignalP"/>
    </source>
</evidence>
<evidence type="ECO:0000313" key="2">
    <source>
        <dbReference type="EMBL" id="CAH0021269.1"/>
    </source>
</evidence>
<proteinExistence type="predicted"/>
<feature type="chain" id="PRO_5040466582" evidence="1">
    <location>
        <begin position="23"/>
        <end position="108"/>
    </location>
</feature>
<accession>A0A9N9VE64</accession>
<keyword evidence="1" id="KW-0732">Signal</keyword>
<comment type="caution">
    <text evidence="2">The sequence shown here is derived from an EMBL/GenBank/DDBJ whole genome shotgun (WGS) entry which is preliminary data.</text>
</comment>
<evidence type="ECO:0000313" key="3">
    <source>
        <dbReference type="Proteomes" id="UP000696573"/>
    </source>
</evidence>
<reference evidence="2" key="1">
    <citation type="submission" date="2021-10" db="EMBL/GenBank/DDBJ databases">
        <authorList>
            <person name="Piombo E."/>
        </authorList>
    </citation>
    <scope>NUCLEOTIDE SEQUENCE</scope>
</reference>
<protein>
    <submittedName>
        <fullName evidence="2">Uncharacterized protein</fullName>
    </submittedName>
</protein>
<name>A0A9N9VE64_9HYPO</name>
<feature type="signal peptide" evidence="1">
    <location>
        <begin position="1"/>
        <end position="22"/>
    </location>
</feature>